<dbReference type="Gene3D" id="2.60.200.60">
    <property type="match status" value="1"/>
</dbReference>
<dbReference type="InterPro" id="IPR008727">
    <property type="entry name" value="PAAR_motif"/>
</dbReference>
<proteinExistence type="predicted"/>
<accession>A0ABU5E7P1</accession>
<evidence type="ECO:0008006" key="3">
    <source>
        <dbReference type="Google" id="ProtNLM"/>
    </source>
</evidence>
<dbReference type="EMBL" id="JAXCLW010000001">
    <property type="protein sequence ID" value="MDY0882313.1"/>
    <property type="molecule type" value="Genomic_DNA"/>
</dbReference>
<gene>
    <name evidence="1" type="ORF">SMD27_05635</name>
</gene>
<reference evidence="1 2" key="1">
    <citation type="journal article" date="2016" name="Antonie Van Leeuwenhoek">
        <title>Dongia soli sp. nov., isolated from soil from Dokdo, Korea.</title>
        <authorList>
            <person name="Kim D.U."/>
            <person name="Lee H."/>
            <person name="Kim H."/>
            <person name="Kim S.G."/>
            <person name="Ka J.O."/>
        </authorList>
    </citation>
    <scope>NUCLEOTIDE SEQUENCE [LARGE SCALE GENOMIC DNA]</scope>
    <source>
        <strain evidence="1 2">D78</strain>
    </source>
</reference>
<keyword evidence="2" id="KW-1185">Reference proteome</keyword>
<dbReference type="RefSeq" id="WP_320507338.1">
    <property type="nucleotide sequence ID" value="NZ_JAXCLW010000001.1"/>
</dbReference>
<sequence>MSGVAVHALDAAGGAQMTEANTWFRVEREPIVVIGDLVAAHGDPPHSPPPPMVEGSAWFRVGGIPVCREGHHAACGHATSGRPWFRINP</sequence>
<protein>
    <recommendedName>
        <fullName evidence="3">PAAR motif-containing protein</fullName>
    </recommendedName>
</protein>
<organism evidence="1 2">
    <name type="scientific">Dongia soli</name>
    <dbReference type="NCBI Taxonomy" id="600628"/>
    <lineage>
        <taxon>Bacteria</taxon>
        <taxon>Pseudomonadati</taxon>
        <taxon>Pseudomonadota</taxon>
        <taxon>Alphaproteobacteria</taxon>
        <taxon>Rhodospirillales</taxon>
        <taxon>Dongiaceae</taxon>
        <taxon>Dongia</taxon>
    </lineage>
</organism>
<name>A0ABU5E7P1_9PROT</name>
<evidence type="ECO:0000313" key="2">
    <source>
        <dbReference type="Proteomes" id="UP001279642"/>
    </source>
</evidence>
<dbReference type="Pfam" id="PF05488">
    <property type="entry name" value="PAAR_motif"/>
    <property type="match status" value="1"/>
</dbReference>
<dbReference type="Proteomes" id="UP001279642">
    <property type="component" value="Unassembled WGS sequence"/>
</dbReference>
<evidence type="ECO:0000313" key="1">
    <source>
        <dbReference type="EMBL" id="MDY0882313.1"/>
    </source>
</evidence>
<comment type="caution">
    <text evidence="1">The sequence shown here is derived from an EMBL/GenBank/DDBJ whole genome shotgun (WGS) entry which is preliminary data.</text>
</comment>